<comment type="caution">
    <text evidence="2">The sequence shown here is derived from an EMBL/GenBank/DDBJ whole genome shotgun (WGS) entry which is preliminary data.</text>
</comment>
<dbReference type="InterPro" id="IPR020850">
    <property type="entry name" value="GED_dom"/>
</dbReference>
<dbReference type="PROSITE" id="PS51388">
    <property type="entry name" value="GED"/>
    <property type="match status" value="1"/>
</dbReference>
<dbReference type="AlphaFoldDB" id="A0A1J9PLE4"/>
<feature type="domain" description="GED" evidence="1">
    <location>
        <begin position="20"/>
        <end position="98"/>
    </location>
</feature>
<evidence type="ECO:0000313" key="2">
    <source>
        <dbReference type="EMBL" id="OJD17336.1"/>
    </source>
</evidence>
<proteinExistence type="predicted"/>
<organism evidence="2 3">
    <name type="scientific">Emergomyces pasteurianus Ep9510</name>
    <dbReference type="NCBI Taxonomy" id="1447872"/>
    <lineage>
        <taxon>Eukaryota</taxon>
        <taxon>Fungi</taxon>
        <taxon>Dikarya</taxon>
        <taxon>Ascomycota</taxon>
        <taxon>Pezizomycotina</taxon>
        <taxon>Eurotiomycetes</taxon>
        <taxon>Eurotiomycetidae</taxon>
        <taxon>Onygenales</taxon>
        <taxon>Ajellomycetaceae</taxon>
        <taxon>Emergomyces</taxon>
    </lineage>
</organism>
<dbReference type="OrthoDB" id="415706at2759"/>
<evidence type="ECO:0000259" key="1">
    <source>
        <dbReference type="PROSITE" id="PS51388"/>
    </source>
</evidence>
<accession>A0A1J9PLE4</accession>
<name>A0A1J9PLE4_9EURO</name>
<protein>
    <recommendedName>
        <fullName evidence="1">GED domain-containing protein</fullName>
    </recommendedName>
</protein>
<evidence type="ECO:0000313" key="3">
    <source>
        <dbReference type="Proteomes" id="UP000182235"/>
    </source>
</evidence>
<dbReference type="STRING" id="1447872.A0A1J9PLE4"/>
<dbReference type="Proteomes" id="UP000182235">
    <property type="component" value="Unassembled WGS sequence"/>
</dbReference>
<gene>
    <name evidence="2" type="ORF">AJ78_02574</name>
</gene>
<reference evidence="2 3" key="1">
    <citation type="submission" date="2015-07" db="EMBL/GenBank/DDBJ databases">
        <title>Emmonsia species relationships and genome sequence.</title>
        <authorList>
            <consortium name="The Broad Institute Genomics Platform"/>
            <person name="Cuomo C.A."/>
            <person name="Munoz J.F."/>
            <person name="Imamovic A."/>
            <person name="Priest M.E."/>
            <person name="Young S."/>
            <person name="Clay O.K."/>
            <person name="McEwen J.G."/>
        </authorList>
    </citation>
    <scope>NUCLEOTIDE SEQUENCE [LARGE SCALE GENOMIC DNA]</scope>
    <source>
        <strain evidence="2 3">UAMH 9510</strain>
    </source>
</reference>
<dbReference type="VEuPathDB" id="FungiDB:AJ78_02574"/>
<sequence length="98" mass="11045">MVKLLSSLQNQIVNMEQQACGEVQAERAAYYKVRAEKSTPTSALKVVLGNVCCQVVERHIVRNLRQIFTLTDVLAFSDKEVELIASEPNRQAKRVEDP</sequence>
<keyword evidence="3" id="KW-1185">Reference proteome</keyword>
<dbReference type="EMBL" id="LGRN01000071">
    <property type="protein sequence ID" value="OJD17336.1"/>
    <property type="molecule type" value="Genomic_DNA"/>
</dbReference>